<sequence length="316" mass="35421">MSQTNNNEAENPLEESADEAKQVTQEFWDKLISDDLWIEIGLASVKIILILLLTAVVLKVGRTVIRNIFRVRSRSPFKITERREATLSKLLENVLTYVVYFIAITMVLTNLGVEIGALLAGAGIVGLAVGFGAQNLVRDIITGFFIIFEDQFSVGDFIRVGALEGNVEEIGLRTTKIKNWTGELHIIPNGNIAEVTNFSIHNSIAVVDVSIAYEENIEEAERVISELLQTMPQKYEELVTPPDLLGVQTLGASDVVMRIVAECIPMQHWAMARNIRKDVKLVLDKHGIEIPFPRMVMYNRQEEESIENSVRQLDSE</sequence>
<dbReference type="InterPro" id="IPR045276">
    <property type="entry name" value="YbiO_bact"/>
</dbReference>
<dbReference type="SUPFAM" id="SSF82689">
    <property type="entry name" value="Mechanosensitive channel protein MscS (YggB), C-terminal domain"/>
    <property type="match status" value="1"/>
</dbReference>
<dbReference type="PANTHER" id="PTHR30460:SF0">
    <property type="entry name" value="MODERATE CONDUCTANCE MECHANOSENSITIVE CHANNEL YBIO"/>
    <property type="match status" value="1"/>
</dbReference>
<name>A0A5D4MA22_9BACI</name>
<evidence type="ECO:0000256" key="6">
    <source>
        <dbReference type="ARBA" id="ARBA00023136"/>
    </source>
</evidence>
<comment type="similarity">
    <text evidence="2">Belongs to the MscS (TC 1.A.23) family.</text>
</comment>
<dbReference type="Pfam" id="PF21082">
    <property type="entry name" value="MS_channel_3rd"/>
    <property type="match status" value="1"/>
</dbReference>
<dbReference type="FunFam" id="2.30.30.60:FF:000001">
    <property type="entry name" value="MscS Mechanosensitive ion channel"/>
    <property type="match status" value="1"/>
</dbReference>
<dbReference type="InterPro" id="IPR049278">
    <property type="entry name" value="MS_channel_C"/>
</dbReference>
<evidence type="ECO:0000313" key="13">
    <source>
        <dbReference type="Proteomes" id="UP000325182"/>
    </source>
</evidence>
<keyword evidence="6 8" id="KW-0472">Membrane</keyword>
<comment type="caution">
    <text evidence="12">The sequence shown here is derived from an EMBL/GenBank/DDBJ whole genome shotgun (WGS) entry which is preliminary data.</text>
</comment>
<dbReference type="InterPro" id="IPR006685">
    <property type="entry name" value="MscS_channel_2nd"/>
</dbReference>
<evidence type="ECO:0000256" key="8">
    <source>
        <dbReference type="SAM" id="Phobius"/>
    </source>
</evidence>
<evidence type="ECO:0000259" key="11">
    <source>
        <dbReference type="Pfam" id="PF21088"/>
    </source>
</evidence>
<dbReference type="Proteomes" id="UP000325182">
    <property type="component" value="Unassembled WGS sequence"/>
</dbReference>
<feature type="domain" description="Mechanosensitive ion channel MscS C-terminal" evidence="10">
    <location>
        <begin position="206"/>
        <end position="290"/>
    </location>
</feature>
<dbReference type="Gene3D" id="2.30.30.60">
    <property type="match status" value="1"/>
</dbReference>
<evidence type="ECO:0000259" key="10">
    <source>
        <dbReference type="Pfam" id="PF21082"/>
    </source>
</evidence>
<dbReference type="AlphaFoldDB" id="A0A5D4MA22"/>
<dbReference type="RefSeq" id="WP_113927351.1">
    <property type="nucleotide sequence ID" value="NZ_VTEG01000009.1"/>
</dbReference>
<dbReference type="InterPro" id="IPR010920">
    <property type="entry name" value="LSM_dom_sf"/>
</dbReference>
<reference evidence="12 13" key="1">
    <citation type="submission" date="2019-08" db="EMBL/GenBank/DDBJ databases">
        <title>Bacillus genomes from the desert of Cuatro Cienegas, Coahuila.</title>
        <authorList>
            <person name="Olmedo-Alvarez G."/>
        </authorList>
    </citation>
    <scope>NUCLEOTIDE SEQUENCE [LARGE SCALE GENOMIC DNA]</scope>
    <source>
        <strain evidence="12 13">CH128b_4D</strain>
    </source>
</reference>
<dbReference type="FunFam" id="1.10.287.1260:FF:000005">
    <property type="entry name" value="Mechanosensitive ion channel family protein"/>
    <property type="match status" value="1"/>
</dbReference>
<proteinExistence type="inferred from homology"/>
<evidence type="ECO:0000256" key="5">
    <source>
        <dbReference type="ARBA" id="ARBA00022989"/>
    </source>
</evidence>
<evidence type="ECO:0000256" key="2">
    <source>
        <dbReference type="ARBA" id="ARBA00008017"/>
    </source>
</evidence>
<feature type="transmembrane region" description="Helical" evidence="8">
    <location>
        <begin position="90"/>
        <end position="109"/>
    </location>
</feature>
<feature type="domain" description="Mechanosensitive ion channel transmembrane helices 2/3" evidence="11">
    <location>
        <begin position="93"/>
        <end position="134"/>
    </location>
</feature>
<dbReference type="Pfam" id="PF00924">
    <property type="entry name" value="MS_channel_2nd"/>
    <property type="match status" value="1"/>
</dbReference>
<dbReference type="Gene3D" id="1.10.287.1260">
    <property type="match status" value="1"/>
</dbReference>
<gene>
    <name evidence="12" type="ORF">FZC84_13690</name>
</gene>
<keyword evidence="3" id="KW-1003">Cell membrane</keyword>
<protein>
    <submittedName>
        <fullName evidence="12">Mechanosensitive ion channel family protein</fullName>
    </submittedName>
</protein>
<evidence type="ECO:0000256" key="4">
    <source>
        <dbReference type="ARBA" id="ARBA00022692"/>
    </source>
</evidence>
<keyword evidence="5 8" id="KW-1133">Transmembrane helix</keyword>
<comment type="function">
    <text evidence="7">May play a role in resistance to osmotic downshock.</text>
</comment>
<dbReference type="GO" id="GO:0008381">
    <property type="term" value="F:mechanosensitive monoatomic ion channel activity"/>
    <property type="evidence" value="ECO:0007669"/>
    <property type="project" value="InterPro"/>
</dbReference>
<comment type="subcellular location">
    <subcellularLocation>
        <location evidence="1">Cell membrane</location>
        <topology evidence="1">Multi-pass membrane protein</topology>
    </subcellularLocation>
</comment>
<dbReference type="SUPFAM" id="SSF50182">
    <property type="entry name" value="Sm-like ribonucleoproteins"/>
    <property type="match status" value="1"/>
</dbReference>
<organism evidence="12 13">
    <name type="scientific">Rossellomorea vietnamensis</name>
    <dbReference type="NCBI Taxonomy" id="218284"/>
    <lineage>
        <taxon>Bacteria</taxon>
        <taxon>Bacillati</taxon>
        <taxon>Bacillota</taxon>
        <taxon>Bacilli</taxon>
        <taxon>Bacillales</taxon>
        <taxon>Bacillaceae</taxon>
        <taxon>Rossellomorea</taxon>
    </lineage>
</organism>
<feature type="domain" description="Mechanosensitive ion channel MscS" evidence="9">
    <location>
        <begin position="135"/>
        <end position="199"/>
    </location>
</feature>
<feature type="transmembrane region" description="Helical" evidence="8">
    <location>
        <begin position="115"/>
        <end position="137"/>
    </location>
</feature>
<dbReference type="SUPFAM" id="SSF82861">
    <property type="entry name" value="Mechanosensitive channel protein MscS (YggB), transmembrane region"/>
    <property type="match status" value="1"/>
</dbReference>
<feature type="transmembrane region" description="Helical" evidence="8">
    <location>
        <begin position="47"/>
        <end position="69"/>
    </location>
</feature>
<accession>A0A5D4MA22</accession>
<dbReference type="PANTHER" id="PTHR30460">
    <property type="entry name" value="MODERATE CONDUCTANCE MECHANOSENSITIVE CHANNEL YBIO"/>
    <property type="match status" value="1"/>
</dbReference>
<keyword evidence="4 8" id="KW-0812">Transmembrane</keyword>
<dbReference type="InterPro" id="IPR049142">
    <property type="entry name" value="MS_channel_1st"/>
</dbReference>
<dbReference type="EMBL" id="VTEG01000009">
    <property type="protein sequence ID" value="TYR98759.1"/>
    <property type="molecule type" value="Genomic_DNA"/>
</dbReference>
<evidence type="ECO:0000256" key="3">
    <source>
        <dbReference type="ARBA" id="ARBA00022475"/>
    </source>
</evidence>
<dbReference type="GO" id="GO:0005886">
    <property type="term" value="C:plasma membrane"/>
    <property type="evidence" value="ECO:0007669"/>
    <property type="project" value="UniProtKB-SubCell"/>
</dbReference>
<dbReference type="InterPro" id="IPR023408">
    <property type="entry name" value="MscS_beta-dom_sf"/>
</dbReference>
<evidence type="ECO:0000313" key="12">
    <source>
        <dbReference type="EMBL" id="TYR98759.1"/>
    </source>
</evidence>
<dbReference type="Gene3D" id="3.30.70.100">
    <property type="match status" value="1"/>
</dbReference>
<dbReference type="InterPro" id="IPR011066">
    <property type="entry name" value="MscS_channel_C_sf"/>
</dbReference>
<dbReference type="InterPro" id="IPR011014">
    <property type="entry name" value="MscS_channel_TM-2"/>
</dbReference>
<evidence type="ECO:0000256" key="7">
    <source>
        <dbReference type="ARBA" id="ARBA00059688"/>
    </source>
</evidence>
<evidence type="ECO:0000256" key="1">
    <source>
        <dbReference type="ARBA" id="ARBA00004651"/>
    </source>
</evidence>
<dbReference type="Pfam" id="PF21088">
    <property type="entry name" value="MS_channel_1st"/>
    <property type="match status" value="1"/>
</dbReference>
<evidence type="ECO:0000259" key="9">
    <source>
        <dbReference type="Pfam" id="PF00924"/>
    </source>
</evidence>